<feature type="domain" description="LRAT" evidence="1">
    <location>
        <begin position="29"/>
        <end position="68"/>
    </location>
</feature>
<dbReference type="Gene3D" id="3.90.1720.10">
    <property type="entry name" value="endopeptidase domain like (from Nostoc punctiforme)"/>
    <property type="match status" value="1"/>
</dbReference>
<dbReference type="Proteomes" id="UP001189757">
    <property type="component" value="Unassembled WGS sequence"/>
</dbReference>
<evidence type="ECO:0000259" key="1">
    <source>
        <dbReference type="PROSITE" id="PS51934"/>
    </source>
</evidence>
<protein>
    <recommendedName>
        <fullName evidence="1">LRAT domain-containing protein</fullName>
    </recommendedName>
</protein>
<dbReference type="RefSeq" id="WP_199030883.1">
    <property type="nucleotide sequence ID" value="NZ_CATZLL010000011.1"/>
</dbReference>
<comment type="caution">
    <text evidence="2">The sequence shown here is derived from an EMBL/GenBank/DDBJ whole genome shotgun (WGS) entry which is preliminary data.</text>
</comment>
<dbReference type="Pfam" id="PF04970">
    <property type="entry name" value="LRAT"/>
    <property type="match status" value="1"/>
</dbReference>
<accession>A0ABM9K753</accession>
<reference evidence="2 3" key="1">
    <citation type="submission" date="2023-07" db="EMBL/GenBank/DDBJ databases">
        <authorList>
            <person name="Peeters C."/>
        </authorList>
    </citation>
    <scope>NUCLEOTIDE SEQUENCE [LARGE SCALE GENOMIC DNA]</scope>
    <source>
        <strain evidence="2 3">LMG 18101</strain>
    </source>
</reference>
<dbReference type="PROSITE" id="PS51934">
    <property type="entry name" value="LRAT"/>
    <property type="match status" value="1"/>
</dbReference>
<keyword evidence="3" id="KW-1185">Reference proteome</keyword>
<sequence>MRRNIAAPTVWHAQEGVAQPHLALLVGAHLDTERKGYEHHSIHVGDGQVIHYAGRMHTFSADAASACR</sequence>
<evidence type="ECO:0000313" key="3">
    <source>
        <dbReference type="Proteomes" id="UP001189757"/>
    </source>
</evidence>
<organism evidence="2 3">
    <name type="scientific">Ralstonia flaminis</name>
    <dbReference type="NCBI Taxonomy" id="3058597"/>
    <lineage>
        <taxon>Bacteria</taxon>
        <taxon>Pseudomonadati</taxon>
        <taxon>Pseudomonadota</taxon>
        <taxon>Betaproteobacteria</taxon>
        <taxon>Burkholderiales</taxon>
        <taxon>Burkholderiaceae</taxon>
        <taxon>Ralstonia</taxon>
    </lineage>
</organism>
<evidence type="ECO:0000313" key="2">
    <source>
        <dbReference type="EMBL" id="CAJ0818084.1"/>
    </source>
</evidence>
<proteinExistence type="predicted"/>
<gene>
    <name evidence="2" type="ORF">LMG18101_03490</name>
</gene>
<dbReference type="InterPro" id="IPR007053">
    <property type="entry name" value="LRAT_dom"/>
</dbReference>
<name>A0ABM9K753_9RALS</name>
<dbReference type="EMBL" id="CATZLL010000011">
    <property type="protein sequence ID" value="CAJ0818084.1"/>
    <property type="molecule type" value="Genomic_DNA"/>
</dbReference>